<comment type="caution">
    <text evidence="1">The sequence shown here is derived from an EMBL/GenBank/DDBJ whole genome shotgun (WGS) entry which is preliminary data.</text>
</comment>
<sequence length="76" mass="8826">MENVYRQNDIAMLLHVDSNIISRFATIKGELKYLNMFVAWAERLGSYEQLIAVCEECSIQIRLKKNCSCTGRRLLN</sequence>
<accession>A0ABS6G8A8</accession>
<keyword evidence="2" id="KW-1185">Reference proteome</keyword>
<organism evidence="1 2">
    <name type="scientific">Alkaliphilus flagellatus</name>
    <dbReference type="NCBI Taxonomy" id="2841507"/>
    <lineage>
        <taxon>Bacteria</taxon>
        <taxon>Bacillati</taxon>
        <taxon>Bacillota</taxon>
        <taxon>Clostridia</taxon>
        <taxon>Peptostreptococcales</taxon>
        <taxon>Natronincolaceae</taxon>
        <taxon>Alkaliphilus</taxon>
    </lineage>
</organism>
<evidence type="ECO:0000313" key="2">
    <source>
        <dbReference type="Proteomes" id="UP000779508"/>
    </source>
</evidence>
<protein>
    <submittedName>
        <fullName evidence="1">Uncharacterized protein</fullName>
    </submittedName>
</protein>
<dbReference type="Proteomes" id="UP000779508">
    <property type="component" value="Unassembled WGS sequence"/>
</dbReference>
<reference evidence="1 2" key="1">
    <citation type="submission" date="2021-06" db="EMBL/GenBank/DDBJ databases">
        <authorList>
            <person name="Sun Q."/>
            <person name="Li D."/>
        </authorList>
    </citation>
    <scope>NUCLEOTIDE SEQUENCE [LARGE SCALE GENOMIC DNA]</scope>
    <source>
        <strain evidence="1 2">MSJ-5</strain>
    </source>
</reference>
<dbReference type="RefSeq" id="WP_216418478.1">
    <property type="nucleotide sequence ID" value="NZ_JAHLQK010000005.1"/>
</dbReference>
<name>A0ABS6G8A8_9FIRM</name>
<dbReference type="EMBL" id="JAHLQK010000005">
    <property type="protein sequence ID" value="MBU5677626.1"/>
    <property type="molecule type" value="Genomic_DNA"/>
</dbReference>
<proteinExistence type="predicted"/>
<evidence type="ECO:0000313" key="1">
    <source>
        <dbReference type="EMBL" id="MBU5677626.1"/>
    </source>
</evidence>
<gene>
    <name evidence="1" type="ORF">KQI88_14480</name>
</gene>